<keyword evidence="14" id="KW-1185">Reference proteome</keyword>
<comment type="similarity">
    <text evidence="2">Belongs to the fasciclin-like AGP family.</text>
</comment>
<dbReference type="PANTHER" id="PTHR32077:SF54">
    <property type="entry name" value="FASCICLIN-LIKE ARABINOGALACTAN PROTEIN 13-RELATED"/>
    <property type="match status" value="1"/>
</dbReference>
<comment type="function">
    <text evidence="9">May be a cell surface adhesion protein.</text>
</comment>
<organism evidence="13 14">
    <name type="scientific">Oldenlandia corymbosa var. corymbosa</name>
    <dbReference type="NCBI Taxonomy" id="529605"/>
    <lineage>
        <taxon>Eukaryota</taxon>
        <taxon>Viridiplantae</taxon>
        <taxon>Streptophyta</taxon>
        <taxon>Embryophyta</taxon>
        <taxon>Tracheophyta</taxon>
        <taxon>Spermatophyta</taxon>
        <taxon>Magnoliopsida</taxon>
        <taxon>eudicotyledons</taxon>
        <taxon>Gunneridae</taxon>
        <taxon>Pentapetalae</taxon>
        <taxon>asterids</taxon>
        <taxon>lamiids</taxon>
        <taxon>Gentianales</taxon>
        <taxon>Rubiaceae</taxon>
        <taxon>Rubioideae</taxon>
        <taxon>Spermacoceae</taxon>
        <taxon>Hedyotis-Oldenlandia complex</taxon>
        <taxon>Oldenlandia</taxon>
    </lineage>
</organism>
<feature type="region of interest" description="Disordered" evidence="10">
    <location>
        <begin position="190"/>
        <end position="224"/>
    </location>
</feature>
<dbReference type="GO" id="GO:0005886">
    <property type="term" value="C:plasma membrane"/>
    <property type="evidence" value="ECO:0007669"/>
    <property type="project" value="UniProtKB-SubCell"/>
</dbReference>
<dbReference type="InterPro" id="IPR000782">
    <property type="entry name" value="FAS1_domain"/>
</dbReference>
<evidence type="ECO:0000256" key="6">
    <source>
        <dbReference type="ARBA" id="ARBA00022974"/>
    </source>
</evidence>
<evidence type="ECO:0000256" key="11">
    <source>
        <dbReference type="SAM" id="SignalP"/>
    </source>
</evidence>
<dbReference type="AlphaFoldDB" id="A0AAV1C1U7"/>
<dbReference type="SUPFAM" id="SSF82153">
    <property type="entry name" value="FAS1 domain"/>
    <property type="match status" value="1"/>
</dbReference>
<keyword evidence="4" id="KW-0449">Lipoprotein</keyword>
<evidence type="ECO:0000256" key="2">
    <source>
        <dbReference type="ARBA" id="ARBA00007843"/>
    </source>
</evidence>
<feature type="domain" description="FAS1" evidence="12">
    <location>
        <begin position="35"/>
        <end position="167"/>
    </location>
</feature>
<dbReference type="Proteomes" id="UP001161247">
    <property type="component" value="Chromosome 1"/>
</dbReference>
<keyword evidence="4" id="KW-0336">GPI-anchor</keyword>
<dbReference type="GO" id="GO:0009834">
    <property type="term" value="P:plant-type secondary cell wall biogenesis"/>
    <property type="evidence" value="ECO:0007669"/>
    <property type="project" value="TreeGrafter"/>
</dbReference>
<dbReference type="GO" id="GO:0098552">
    <property type="term" value="C:side of membrane"/>
    <property type="evidence" value="ECO:0007669"/>
    <property type="project" value="UniProtKB-KW"/>
</dbReference>
<dbReference type="Pfam" id="PF02469">
    <property type="entry name" value="Fasciclin"/>
    <property type="match status" value="1"/>
</dbReference>
<dbReference type="PROSITE" id="PS50213">
    <property type="entry name" value="FAS1"/>
    <property type="match status" value="1"/>
</dbReference>
<feature type="chain" id="PRO_5043684707" evidence="11">
    <location>
        <begin position="21"/>
        <end position="248"/>
    </location>
</feature>
<evidence type="ECO:0000256" key="4">
    <source>
        <dbReference type="ARBA" id="ARBA00022622"/>
    </source>
</evidence>
<evidence type="ECO:0000313" key="14">
    <source>
        <dbReference type="Proteomes" id="UP001161247"/>
    </source>
</evidence>
<evidence type="ECO:0000256" key="8">
    <source>
        <dbReference type="ARBA" id="ARBA00023180"/>
    </source>
</evidence>
<evidence type="ECO:0000256" key="5">
    <source>
        <dbReference type="ARBA" id="ARBA00022729"/>
    </source>
</evidence>
<dbReference type="InterPro" id="IPR036378">
    <property type="entry name" value="FAS1_dom_sf"/>
</dbReference>
<evidence type="ECO:0000256" key="10">
    <source>
        <dbReference type="SAM" id="MobiDB-lite"/>
    </source>
</evidence>
<evidence type="ECO:0000256" key="7">
    <source>
        <dbReference type="ARBA" id="ARBA00023136"/>
    </source>
</evidence>
<feature type="signal peptide" evidence="11">
    <location>
        <begin position="1"/>
        <end position="20"/>
    </location>
</feature>
<gene>
    <name evidence="13" type="ORF">OLC1_LOCUS1669</name>
</gene>
<dbReference type="EMBL" id="OX459118">
    <property type="protein sequence ID" value="CAI9089301.1"/>
    <property type="molecule type" value="Genomic_DNA"/>
</dbReference>
<keyword evidence="6" id="KW-0654">Proteoglycan</keyword>
<evidence type="ECO:0000259" key="12">
    <source>
        <dbReference type="PROSITE" id="PS50213"/>
    </source>
</evidence>
<sequence length="248" mass="26042">MAKAALGLLLTLFLLSQTNAQTTPAPGPAAEDAGPINVTAILAKPGQFSQFIRFLNETQVATQINNQVNNSNQGMTVFAPTDNAFQNLPGGALNNLTNQQKVLLILYHVLPQYYTLTTLSTASNPVRTQASDNDGKPFVLLVSGEVNQNQVNVTSSDGVQTTIYNTVRKDYPLAIFQVDKVLWPAEFNESKAEAPAPATTPKGGSPKGSSNGTATAAAEPAPGNGAQSVKVGLGLVSGLWVLCMGLLF</sequence>
<comment type="subcellular location">
    <subcellularLocation>
        <location evidence="1">Cell membrane</location>
        <topology evidence="1">Lipid-anchor</topology>
        <topology evidence="1">GPI-anchor</topology>
    </subcellularLocation>
</comment>
<evidence type="ECO:0000256" key="3">
    <source>
        <dbReference type="ARBA" id="ARBA00022475"/>
    </source>
</evidence>
<dbReference type="Gene3D" id="2.30.180.10">
    <property type="entry name" value="FAS1 domain"/>
    <property type="match status" value="1"/>
</dbReference>
<dbReference type="FunFam" id="2.30.180.10:FF:000006">
    <property type="entry name" value="Fasciclin-like arabinogalactan protein 11"/>
    <property type="match status" value="1"/>
</dbReference>
<evidence type="ECO:0000313" key="13">
    <source>
        <dbReference type="EMBL" id="CAI9089301.1"/>
    </source>
</evidence>
<proteinExistence type="inferred from homology"/>
<name>A0AAV1C1U7_OLDCO</name>
<keyword evidence="3" id="KW-1003">Cell membrane</keyword>
<dbReference type="PANTHER" id="PTHR32077">
    <property type="entry name" value="FASCICLIN-LIKE ARABINOGALACTAN PROTEIN"/>
    <property type="match status" value="1"/>
</dbReference>
<evidence type="ECO:0000256" key="9">
    <source>
        <dbReference type="ARBA" id="ARBA00024686"/>
    </source>
</evidence>
<protein>
    <submittedName>
        <fullName evidence="13">OLC1v1023856C1</fullName>
    </submittedName>
</protein>
<dbReference type="SMART" id="SM00554">
    <property type="entry name" value="FAS1"/>
    <property type="match status" value="1"/>
</dbReference>
<dbReference type="InterPro" id="IPR045003">
    <property type="entry name" value="FLA_A"/>
</dbReference>
<evidence type="ECO:0000256" key="1">
    <source>
        <dbReference type="ARBA" id="ARBA00004609"/>
    </source>
</evidence>
<accession>A0AAV1C1U7</accession>
<keyword evidence="8" id="KW-0325">Glycoprotein</keyword>
<keyword evidence="7" id="KW-0472">Membrane</keyword>
<reference evidence="13" key="1">
    <citation type="submission" date="2023-03" db="EMBL/GenBank/DDBJ databases">
        <authorList>
            <person name="Julca I."/>
        </authorList>
    </citation>
    <scope>NUCLEOTIDE SEQUENCE</scope>
</reference>
<feature type="compositionally biased region" description="Low complexity" evidence="10">
    <location>
        <begin position="193"/>
        <end position="224"/>
    </location>
</feature>
<keyword evidence="5 11" id="KW-0732">Signal</keyword>